<dbReference type="InterPro" id="IPR000182">
    <property type="entry name" value="GNAT_dom"/>
</dbReference>
<dbReference type="PROSITE" id="PS51186">
    <property type="entry name" value="GNAT"/>
    <property type="match status" value="1"/>
</dbReference>
<reference evidence="1 2" key="1">
    <citation type="submission" date="2017-07" db="EMBL/GenBank/DDBJ databases">
        <title>Complete genome sequence of Actinoalloteichus hoggarensis DSM 45943, type strain of Actinoalloteichus hoggarensis.</title>
        <authorList>
            <person name="Ruckert C."/>
            <person name="Nouioui I."/>
            <person name="Willmese J."/>
            <person name="van Wezel G."/>
            <person name="Klenk H.-P."/>
            <person name="Kalinowski J."/>
            <person name="Zotchev S.B."/>
        </authorList>
    </citation>
    <scope>NUCLEOTIDE SEQUENCE [LARGE SCALE GENOMIC DNA]</scope>
    <source>
        <strain evidence="1 2">DSM 45943</strain>
    </source>
</reference>
<evidence type="ECO:0000313" key="2">
    <source>
        <dbReference type="Proteomes" id="UP000204221"/>
    </source>
</evidence>
<organism evidence="1 2">
    <name type="scientific">Actinoalloteichus hoggarensis</name>
    <dbReference type="NCBI Taxonomy" id="1470176"/>
    <lineage>
        <taxon>Bacteria</taxon>
        <taxon>Bacillati</taxon>
        <taxon>Actinomycetota</taxon>
        <taxon>Actinomycetes</taxon>
        <taxon>Pseudonocardiales</taxon>
        <taxon>Pseudonocardiaceae</taxon>
        <taxon>Actinoalloteichus</taxon>
    </lineage>
</organism>
<dbReference type="SUPFAM" id="SSF55729">
    <property type="entry name" value="Acyl-CoA N-acyltransferases (Nat)"/>
    <property type="match status" value="1"/>
</dbReference>
<dbReference type="OrthoDB" id="3533156at2"/>
<dbReference type="Gene3D" id="3.40.630.30">
    <property type="match status" value="1"/>
</dbReference>
<name>A0A221W3E3_9PSEU</name>
<evidence type="ECO:0000313" key="1">
    <source>
        <dbReference type="EMBL" id="ASO20325.1"/>
    </source>
</evidence>
<dbReference type="InterPro" id="IPR016181">
    <property type="entry name" value="Acyl_CoA_acyltransferase"/>
</dbReference>
<proteinExistence type="predicted"/>
<dbReference type="PANTHER" id="PTHR43792">
    <property type="entry name" value="GNAT FAMILY, PUTATIVE (AFU_ORTHOLOGUE AFUA_3G00765)-RELATED-RELATED"/>
    <property type="match status" value="1"/>
</dbReference>
<keyword evidence="2" id="KW-1185">Reference proteome</keyword>
<dbReference type="EMBL" id="CP022521">
    <property type="protein sequence ID" value="ASO20325.1"/>
    <property type="molecule type" value="Genomic_DNA"/>
</dbReference>
<accession>A0A221W3E3</accession>
<dbReference type="RefSeq" id="WP_093941671.1">
    <property type="nucleotide sequence ID" value="NZ_CP022521.1"/>
</dbReference>
<dbReference type="AlphaFoldDB" id="A0A221W3E3"/>
<dbReference type="Proteomes" id="UP000204221">
    <property type="component" value="Chromosome"/>
</dbReference>
<gene>
    <name evidence="1" type="ORF">AHOG_13410</name>
</gene>
<dbReference type="KEGG" id="ahg:AHOG_13410"/>
<sequence length="213" mass="23446">MTGDSTHGPPAVPGGRAEAILRTERMVLRRLTEADVDLLVELDADPAVMRFLTGGRPTPRDVVRGRILPAMLTASDRGDVLGYWAAFTHTADDSRIDGEFLGWFELRATDVVGEAELGYRLRRRAWGVGHATEGAAALIRLGFERAGLRRVFATTMAVNLASRRVLAKAGLTLFRTFHEDFDDPIDGAEHGEVEYALTRSDWERYGGAGHVDR</sequence>
<protein>
    <submittedName>
        <fullName evidence="1">Uncharacterized protein</fullName>
    </submittedName>
</protein>
<dbReference type="PANTHER" id="PTHR43792:SF16">
    <property type="entry name" value="N-ACETYLTRANSFERASE DOMAIN-CONTAINING PROTEIN"/>
    <property type="match status" value="1"/>
</dbReference>
<dbReference type="GO" id="GO:0016747">
    <property type="term" value="F:acyltransferase activity, transferring groups other than amino-acyl groups"/>
    <property type="evidence" value="ECO:0007669"/>
    <property type="project" value="InterPro"/>
</dbReference>
<dbReference type="InterPro" id="IPR051531">
    <property type="entry name" value="N-acetyltransferase"/>
</dbReference>
<dbReference type="Pfam" id="PF13302">
    <property type="entry name" value="Acetyltransf_3"/>
    <property type="match status" value="1"/>
</dbReference>